<evidence type="ECO:0000259" key="12">
    <source>
        <dbReference type="PROSITE" id="PS51194"/>
    </source>
</evidence>
<comment type="similarity">
    <text evidence="2">In the central section; belongs to the CRISPR-associated helicase Cas3 family.</text>
</comment>
<dbReference type="Gene3D" id="3.40.50.300">
    <property type="entry name" value="P-loop containing nucleotide triphosphate hydrolases"/>
    <property type="match status" value="2"/>
</dbReference>
<feature type="domain" description="Helicase C-terminal" evidence="12">
    <location>
        <begin position="549"/>
        <end position="713"/>
    </location>
</feature>
<evidence type="ECO:0000313" key="14">
    <source>
        <dbReference type="EMBL" id="RQN08801.1"/>
    </source>
</evidence>
<keyword evidence="15" id="KW-1185">Reference proteome</keyword>
<reference evidence="14 15" key="1">
    <citation type="submission" date="2018-11" db="EMBL/GenBank/DDBJ databases">
        <authorList>
            <person name="Li F."/>
        </authorList>
    </citation>
    <scope>NUCLEOTIDE SEQUENCE [LARGE SCALE GENOMIC DNA]</scope>
    <source>
        <strain evidence="14 15">YS17T</strain>
    </source>
</reference>
<keyword evidence="7" id="KW-0347">Helicase</keyword>
<evidence type="ECO:0000256" key="7">
    <source>
        <dbReference type="ARBA" id="ARBA00022806"/>
    </source>
</evidence>
<evidence type="ECO:0000256" key="3">
    <source>
        <dbReference type="ARBA" id="ARBA00022722"/>
    </source>
</evidence>
<proteinExistence type="inferred from homology"/>
<dbReference type="GO" id="GO:0004518">
    <property type="term" value="F:nuclease activity"/>
    <property type="evidence" value="ECO:0007669"/>
    <property type="project" value="UniProtKB-KW"/>
</dbReference>
<evidence type="ECO:0000256" key="8">
    <source>
        <dbReference type="ARBA" id="ARBA00022840"/>
    </source>
</evidence>
<dbReference type="Pfam" id="PF18019">
    <property type="entry name" value="Cas3_HD"/>
    <property type="match status" value="1"/>
</dbReference>
<keyword evidence="6" id="KW-0378">Hydrolase</keyword>
<organism evidence="14 15">
    <name type="scientific">Aeromicrobium camelliae</name>
    <dbReference type="NCBI Taxonomy" id="1538144"/>
    <lineage>
        <taxon>Bacteria</taxon>
        <taxon>Bacillati</taxon>
        <taxon>Actinomycetota</taxon>
        <taxon>Actinomycetes</taxon>
        <taxon>Propionibacteriales</taxon>
        <taxon>Nocardioidaceae</taxon>
        <taxon>Aeromicrobium</taxon>
    </lineage>
</organism>
<keyword evidence="3" id="KW-0540">Nuclease</keyword>
<keyword evidence="5" id="KW-0547">Nucleotide-binding</keyword>
<dbReference type="Proteomes" id="UP000275225">
    <property type="component" value="Unassembled WGS sequence"/>
</dbReference>
<accession>A0A3N6ZFB3</accession>
<name>A0A3N6ZFB3_9ACTN</name>
<dbReference type="GO" id="GO:0003723">
    <property type="term" value="F:RNA binding"/>
    <property type="evidence" value="ECO:0007669"/>
    <property type="project" value="TreeGrafter"/>
</dbReference>
<dbReference type="GO" id="GO:0005524">
    <property type="term" value="F:ATP binding"/>
    <property type="evidence" value="ECO:0007669"/>
    <property type="project" value="UniProtKB-KW"/>
</dbReference>
<evidence type="ECO:0000256" key="10">
    <source>
        <dbReference type="SAM" id="MobiDB-lite"/>
    </source>
</evidence>
<dbReference type="CDD" id="cd09641">
    <property type="entry name" value="Cas3''_I"/>
    <property type="match status" value="1"/>
</dbReference>
<dbReference type="GO" id="GO:0051607">
    <property type="term" value="P:defense response to virus"/>
    <property type="evidence" value="ECO:0007669"/>
    <property type="project" value="UniProtKB-KW"/>
</dbReference>
<dbReference type="InterPro" id="IPR027417">
    <property type="entry name" value="P-loop_NTPase"/>
</dbReference>
<dbReference type="GO" id="GO:0003724">
    <property type="term" value="F:RNA helicase activity"/>
    <property type="evidence" value="ECO:0007669"/>
    <property type="project" value="TreeGrafter"/>
</dbReference>
<evidence type="ECO:0000313" key="15">
    <source>
        <dbReference type="Proteomes" id="UP000275225"/>
    </source>
</evidence>
<dbReference type="SMART" id="SM00490">
    <property type="entry name" value="HELICc"/>
    <property type="match status" value="1"/>
</dbReference>
<dbReference type="RefSeq" id="WP_124236256.1">
    <property type="nucleotide sequence ID" value="NZ_JBHUFI010000003.1"/>
</dbReference>
<dbReference type="PROSITE" id="PS51643">
    <property type="entry name" value="HD_CAS3"/>
    <property type="match status" value="1"/>
</dbReference>
<dbReference type="Pfam" id="PF22590">
    <property type="entry name" value="Cas3-like_C_2"/>
    <property type="match status" value="1"/>
</dbReference>
<sequence>MNIQPGHDPSFLARTFWAKTGDGGSWLSLPQHLADSADVCALLWDHWLPPAVKSYLARTCGGDPAARALAVFLAGVHDVGKASPAFQVKGTPELREQCWNAGYPFELIVQRLSPLLPHGAAGQIALRRWLEDDHGWERAEANRLAIVVGGHHGIFPTSSDIRRGNSEELLGDESWQRARVTLLEESLRRAGGAAHLPTWRCAPIPPSAQALLTAIVILADWIASNAELFPYNDFSDARTAKAWELLHLPEPWRPEAATDDADTLLADRFALPPGSHARPLQRDLLDLPEQVDEPGLTIIEAPMGTGKTEAALLLAERLAARQGLGGVFFALPSMATSNAIFSRIKAWVERLPHPSGASAPLHLAHSKAGLNDEFNSIVHDGTVRDIDHAEDAASRARLVAVVHEWLSGRKKGLLANFTVGTIDQILLMALRSRHLVLRHLALANKVVVIDEVHAADEYMAVFMDRALEWLGAYEVPVILLSATLPSDRRIAMLQAYRRGRYGTTADLIEIAQSRAYPLVSATTSEGAVAVAPADDERSTVIRMTPLDDDLEALDTALDERLHDGGCAVVIRNSVKRAQMTYLHLRERYGDEVSLIHARFIATDRLRKEQDLLDAFGSPARAKARPFRHVVVATQVVEQSLDVDFDLMVTDLAPVDLVLQRAGRLHRHHRSGRPTALSEAELLVTGVGWEHDVPRFEPASTAIYGTDSLLRSLVTLGVPQPRLLTLPADIPELVQDAYSDTYEVPTALAAMAREAGEEAAMLRDRRQSKAESFLLSEPSDPLSRWAGQENDASEAKGRATVRDGRESLEAIVVRRFAGEIYEWGTDPLSADPLPQEFPPEPATARRVSTHTVGLPPALTHPGAIDATIAALEGNFFAGWQASSWLREQLVLVLDENCQTRVRDFLISYDDELGIVAVHDETGLS</sequence>
<gene>
    <name evidence="14" type="primary">cas3</name>
    <name evidence="14" type="ORF">EHW97_06015</name>
</gene>
<dbReference type="GO" id="GO:0016787">
    <property type="term" value="F:hydrolase activity"/>
    <property type="evidence" value="ECO:0007669"/>
    <property type="project" value="UniProtKB-KW"/>
</dbReference>
<feature type="region of interest" description="Disordered" evidence="10">
    <location>
        <begin position="769"/>
        <end position="800"/>
    </location>
</feature>
<dbReference type="InterPro" id="IPR038257">
    <property type="entry name" value="CRISPR-assoc_Cas3_HD_sf"/>
</dbReference>
<dbReference type="Gene3D" id="1.10.3210.30">
    <property type="match status" value="1"/>
</dbReference>
<dbReference type="SUPFAM" id="SSF52540">
    <property type="entry name" value="P-loop containing nucleoside triphosphate hydrolases"/>
    <property type="match status" value="1"/>
</dbReference>
<protein>
    <submittedName>
        <fullName evidence="14">CRISPR-associated helicase Cas3</fullName>
    </submittedName>
</protein>
<evidence type="ECO:0000256" key="9">
    <source>
        <dbReference type="ARBA" id="ARBA00023118"/>
    </source>
</evidence>
<dbReference type="PANTHER" id="PTHR47963:SF9">
    <property type="entry name" value="CRISPR-ASSOCIATED ENDONUCLEASE_HELICASE CAS3"/>
    <property type="match status" value="1"/>
</dbReference>
<dbReference type="InterPro" id="IPR006483">
    <property type="entry name" value="CRISPR-assoc_Cas3_HD"/>
</dbReference>
<evidence type="ECO:0000256" key="6">
    <source>
        <dbReference type="ARBA" id="ARBA00022801"/>
    </source>
</evidence>
<dbReference type="AlphaFoldDB" id="A0A3N6ZFB3"/>
<evidence type="ECO:0000256" key="1">
    <source>
        <dbReference type="ARBA" id="ARBA00006847"/>
    </source>
</evidence>
<dbReference type="EMBL" id="RQJX01000005">
    <property type="protein sequence ID" value="RQN08801.1"/>
    <property type="molecule type" value="Genomic_DNA"/>
</dbReference>
<comment type="caution">
    <text evidence="14">The sequence shown here is derived from an EMBL/GenBank/DDBJ whole genome shotgun (WGS) entry which is preliminary data.</text>
</comment>
<keyword evidence="8" id="KW-0067">ATP-binding</keyword>
<dbReference type="InterPro" id="IPR006474">
    <property type="entry name" value="Helicase_Cas3_CRISPR-ass_core"/>
</dbReference>
<dbReference type="SMART" id="SM00487">
    <property type="entry name" value="DEXDc"/>
    <property type="match status" value="1"/>
</dbReference>
<dbReference type="PROSITE" id="PS51192">
    <property type="entry name" value="HELICASE_ATP_BIND_1"/>
    <property type="match status" value="1"/>
</dbReference>
<dbReference type="GO" id="GO:0046872">
    <property type="term" value="F:metal ion binding"/>
    <property type="evidence" value="ECO:0007669"/>
    <property type="project" value="UniProtKB-KW"/>
</dbReference>
<evidence type="ECO:0000256" key="5">
    <source>
        <dbReference type="ARBA" id="ARBA00022741"/>
    </source>
</evidence>
<dbReference type="InterPro" id="IPR001650">
    <property type="entry name" value="Helicase_C-like"/>
</dbReference>
<comment type="similarity">
    <text evidence="1">In the N-terminal section; belongs to the CRISPR-associated nuclease Cas3-HD family.</text>
</comment>
<keyword evidence="9" id="KW-0051">Antiviral defense</keyword>
<feature type="domain" description="Helicase ATP-binding" evidence="11">
    <location>
        <begin position="288"/>
        <end position="502"/>
    </location>
</feature>
<dbReference type="InterPro" id="IPR054712">
    <property type="entry name" value="Cas3-like_dom"/>
</dbReference>
<evidence type="ECO:0000259" key="13">
    <source>
        <dbReference type="PROSITE" id="PS51643"/>
    </source>
</evidence>
<evidence type="ECO:0000256" key="4">
    <source>
        <dbReference type="ARBA" id="ARBA00022723"/>
    </source>
</evidence>
<dbReference type="PANTHER" id="PTHR47963">
    <property type="entry name" value="DEAD-BOX ATP-DEPENDENT RNA HELICASE 47, MITOCHONDRIAL"/>
    <property type="match status" value="1"/>
</dbReference>
<dbReference type="NCBIfam" id="TIGR01596">
    <property type="entry name" value="cas3_HD"/>
    <property type="match status" value="1"/>
</dbReference>
<dbReference type="InterPro" id="IPR050547">
    <property type="entry name" value="DEAD_box_RNA_helicases"/>
</dbReference>
<dbReference type="PROSITE" id="PS51194">
    <property type="entry name" value="HELICASE_CTER"/>
    <property type="match status" value="1"/>
</dbReference>
<evidence type="ECO:0000259" key="11">
    <source>
        <dbReference type="PROSITE" id="PS51192"/>
    </source>
</evidence>
<feature type="domain" description="HD Cas3-type" evidence="13">
    <location>
        <begin position="22"/>
        <end position="222"/>
    </location>
</feature>
<dbReference type="Pfam" id="PF18395">
    <property type="entry name" value="Cas3_C"/>
    <property type="match status" value="1"/>
</dbReference>
<dbReference type="InterPro" id="IPR014001">
    <property type="entry name" value="Helicase_ATP-bd"/>
</dbReference>
<keyword evidence="4" id="KW-0479">Metal-binding</keyword>
<dbReference type="OrthoDB" id="9810236at2"/>
<evidence type="ECO:0000256" key="2">
    <source>
        <dbReference type="ARBA" id="ARBA00009046"/>
    </source>
</evidence>
<dbReference type="InterPro" id="IPR041372">
    <property type="entry name" value="Cas3_C"/>
</dbReference>
<dbReference type="NCBIfam" id="TIGR01587">
    <property type="entry name" value="cas3_core"/>
    <property type="match status" value="1"/>
</dbReference>